<gene>
    <name evidence="6" type="ORF">GCM10008959_26450</name>
</gene>
<sequence length="2499" mass="258792">MTNVGSARIDLTLITTAAKASLTAFANAARAELQAISKPVRINVKADPAQLRGQVDGVKAAFRDLNTDLKSLLRVDVSALKSVISKIGKQITDLTALEAKIRSLGGGPGGGGGNGAGGGGPGVSNAYASQLRALQADLKNSVLNTTQFEQATRNLKASIDAEIASLRGLGPLTQSQQARLDALRNSSGQAATALKGLADQQARAAREAARGAERAQADAVAKLGRELDSLKGKYDRGEVSLRTYLRGIQSIERDGRAMAATLTAGSREAATLERTMKGLTQATRNINAQSITKIKTDMAAARAEFERATAAAGRFGEKRAAVQAFEAEMKRLEGQIAAVGRRTTTTTAQMGELSRMSGQIRSNLNSLNNNPSGAGFAGGIMAALRQLPQFAQIAGGSLGAAAAQAGTLGSSLSGVGAVGGPVAIAIAAVTAAVVALGAAIAASVKTAAQFEQTLADIRALTQPTAEQLRQLTAATFDIGKPLGVGAREAAGAVLELNRAGLSAADVIGGGLKGALELAGAAGITAAEGGKLAVGAMTAFGLQAPQLSKVADVFANFSNKTFLGAQDLSQAIAAVGPVARDANLSLEQFTGVMATLAQGGFKNMSDAGTSLKTLLLSLTAPVDTGAKALKALKVSAFDAAGQMRPFNDIIADLKGKLVDLTPQAQKQLLRQIFGQDALRAAQILLREGPRAIEANTEAMKKQGEAARVARERLESLQGAGKQFGAAFEQVKIQIGTPFLAALAAIVRGATQAVEAFSGMLTLAQEGQGAFGQLADSARTAMTGLGSIVTTVFGGIRAVWDSVLYPVLKVLWEVWTVIQTAATVALGILLNVVNGVFQGVIAAISSLLSAFGVGQGGITLSLQGIADAATRGAGIARLALVALGRFVAGLPETFKLAGTGIGTILAGVVKLIQAFGQGARAVFVAAGGYVGAFAASVGRNVQGVGLIVKGLAGVFGALLLAVRNAFVEKAGQVLAAGIRLYGQFSDGVSRVLSQVAGAFFRYVVQPVQAGADFLVQAYNRVSSIVAGAANSISRILAPIGNVLKALGLSVGDALAGVARAAVSTATGIIDRFAGSSQAAYDRAQAAAAASAKDSATSTADGVAGALSGASGALKDFTADNGAGSALNSALGNVQSGLKGVSSSGAQLQKDVAGVSGTLKTDLGGAAQTVQAGLGDIRTGAQLTGAALDNVRASAQDAAQGFTQDIKTLGQTAKATAAAVQAIKPPVVTAPTVLPSGTRTLPGTGTGTGSSKTTAADLAAQSEYKKNLKDLTPLELAQAKAEAQRTNNKKAMTAILAEEARRERERTSAVKAGTAADRAAAATRETLVREIRQSIAAFKLQSDQGKVTAASLLAFNQRMEDFQARVQKLPLALQAGTQALFNQAAALASSTKVQAAAARTVALSGVALTEYKEALRKKTSAQLASMEADARAAKLGPQLNAILAERARRAGVQATADKKAQAAAEAASKAQQTLIRETGQLNDRFALQVQQGKVTAESLQRYQQALADTRAKVDALPPALRGSVTALITQGQTLATQGQAVVNHRSEVEKLRAEVDKWTLSELENARARVIANGGDKDKLALLDAEIGKRKQLTDAQTQQALTESQLAQAGADQATAEGEYENRKAAAKGNLTELLRLEVQFGQRVQDARDAAARATAADEDRQTREKYGKLLSLEGITAARRRELEQARDRELAANTARLNNTLAKNLSDRTTAEEDARRTLNAALETLDRETASRIRASLLADLEQRTRDVENQQADELDAEDLTEAQKLEIRKRYQPQLLAAKRAEVDQSRAIEEAAERDRYQAAVDEARQQGLLDQQRLQADGSTLTVRELLERDHQLALGRIRTDAENGYRDYVLAVKRDTGRQITASEKETSEGLKTEIDGRIQDLQDNLDTQDAQQRATARSVLATWRTTYAAMGKSGEAAVAQIDAALRKLDQASGKVRQSAASLVADPDRLLTQGEKDVAAVGKPDDATSASAKAAAQFDTLRDTYTTKLADLRAALAAFAEKRDEDLTPDELQVRDGLLATQQAYQTLLDNVTLAAAKAGDDAANAFTQAQQDQAAESALALAEAQKALADAEGRDGSPAYLAGLNAALAYWRARLTGLAAGTPEYIDALKRITDLEGKVAGEGNPVADRLTMLAGVVGKGGKLQGTISAGLEGLSAYLKKGGGQGGLIAGAQALIGGLAGVFKTGDEDIDGVIDTFVSGVQATLGALAKGDWIGALIAGVTTVVTTLIDIFQGGANSAKKAAEQVSQATRDVKFFDLSKYAKVESRGGFWGFLGFKKSSIDQESVDIAKGLGDALYNAISTGMLDGIKQGKRSFAELGLDVRKGLGQQILQGLIDGFVKSAVMQGILQPFLDTYITAMKSGNAQALAEAANGLQGAIAQGNSALATFYETVLVPAAEKMGQFGTDVQEQVGQTGNSAVDLGLAAAPTVVSAAPAYMTDFSASATDVAAAFREATPVLKQLASDGLRVQAESHVQIDAVNDLRSYALRLLRS</sequence>
<dbReference type="PANTHER" id="PTHR37813">
    <property type="entry name" value="FELS-2 PROPHAGE PROTEIN"/>
    <property type="match status" value="1"/>
</dbReference>
<evidence type="ECO:0000256" key="1">
    <source>
        <dbReference type="ARBA" id="ARBA00022612"/>
    </source>
</evidence>
<evidence type="ECO:0000313" key="7">
    <source>
        <dbReference type="Proteomes" id="UP000634308"/>
    </source>
</evidence>
<keyword evidence="1" id="KW-1188">Viral release from host cell</keyword>
<feature type="transmembrane region" description="Helical" evidence="4">
    <location>
        <begin position="916"/>
        <end position="935"/>
    </location>
</feature>
<feature type="transmembrane region" description="Helical" evidence="4">
    <location>
        <begin position="838"/>
        <end position="860"/>
    </location>
</feature>
<protein>
    <recommendedName>
        <fullName evidence="5">Phage tail tape measure protein domain-containing protein</fullName>
    </recommendedName>
</protein>
<dbReference type="EMBL" id="BMQM01000017">
    <property type="protein sequence ID" value="GGR63054.1"/>
    <property type="molecule type" value="Genomic_DNA"/>
</dbReference>
<organism evidence="6 7">
    <name type="scientific">Deinococcus seoulensis</name>
    <dbReference type="NCBI Taxonomy" id="1837379"/>
    <lineage>
        <taxon>Bacteria</taxon>
        <taxon>Thermotogati</taxon>
        <taxon>Deinococcota</taxon>
        <taxon>Deinococci</taxon>
        <taxon>Deinococcales</taxon>
        <taxon>Deinococcaceae</taxon>
        <taxon>Deinococcus</taxon>
    </lineage>
</organism>
<evidence type="ECO:0000259" key="5">
    <source>
        <dbReference type="Pfam" id="PF10145"/>
    </source>
</evidence>
<feature type="transmembrane region" description="Helical" evidence="4">
    <location>
        <begin position="779"/>
        <end position="798"/>
    </location>
</feature>
<dbReference type="RefSeq" id="WP_189065466.1">
    <property type="nucleotide sequence ID" value="NZ_BMQM01000017.1"/>
</dbReference>
<dbReference type="PANTHER" id="PTHR37813:SF1">
    <property type="entry name" value="FELS-2 PROPHAGE PROTEIN"/>
    <property type="match status" value="1"/>
</dbReference>
<accession>A0ABQ2RWU6</accession>
<feature type="region of interest" description="Disordered" evidence="3">
    <location>
        <begin position="1228"/>
        <end position="1249"/>
    </location>
</feature>
<keyword evidence="4" id="KW-0472">Membrane</keyword>
<keyword evidence="2" id="KW-0175">Coiled coil</keyword>
<dbReference type="NCBIfam" id="TIGR01760">
    <property type="entry name" value="tape_meas_TP901"/>
    <property type="match status" value="1"/>
</dbReference>
<reference evidence="7" key="1">
    <citation type="journal article" date="2019" name="Int. J. Syst. Evol. Microbiol.">
        <title>The Global Catalogue of Microorganisms (GCM) 10K type strain sequencing project: providing services to taxonomists for standard genome sequencing and annotation.</title>
        <authorList>
            <consortium name="The Broad Institute Genomics Platform"/>
            <consortium name="The Broad Institute Genome Sequencing Center for Infectious Disease"/>
            <person name="Wu L."/>
            <person name="Ma J."/>
        </authorList>
    </citation>
    <scope>NUCLEOTIDE SEQUENCE [LARGE SCALE GENOMIC DNA]</scope>
    <source>
        <strain evidence="7">JCM 31404</strain>
    </source>
</reference>
<dbReference type="InterPro" id="IPR010090">
    <property type="entry name" value="Phage_tape_meas"/>
</dbReference>
<feature type="compositionally biased region" description="Low complexity" evidence="3">
    <location>
        <begin position="1233"/>
        <end position="1249"/>
    </location>
</feature>
<keyword evidence="7" id="KW-1185">Reference proteome</keyword>
<evidence type="ECO:0000256" key="3">
    <source>
        <dbReference type="SAM" id="MobiDB-lite"/>
    </source>
</evidence>
<feature type="transmembrane region" description="Helical" evidence="4">
    <location>
        <begin position="422"/>
        <end position="444"/>
    </location>
</feature>
<comment type="caution">
    <text evidence="6">The sequence shown here is derived from an EMBL/GenBank/DDBJ whole genome shotgun (WGS) entry which is preliminary data.</text>
</comment>
<evidence type="ECO:0000313" key="6">
    <source>
        <dbReference type="EMBL" id="GGR63054.1"/>
    </source>
</evidence>
<feature type="domain" description="Phage tail tape measure protein" evidence="5">
    <location>
        <begin position="477"/>
        <end position="673"/>
    </location>
</feature>
<proteinExistence type="predicted"/>
<feature type="transmembrane region" description="Helical" evidence="4">
    <location>
        <begin position="810"/>
        <end position="831"/>
    </location>
</feature>
<keyword evidence="4" id="KW-1133">Transmembrane helix</keyword>
<feature type="transmembrane region" description="Helical" evidence="4">
    <location>
        <begin position="942"/>
        <end position="960"/>
    </location>
</feature>
<evidence type="ECO:0000256" key="2">
    <source>
        <dbReference type="SAM" id="Coils"/>
    </source>
</evidence>
<name>A0ABQ2RWU6_9DEIO</name>
<feature type="coiled-coil region" evidence="2">
    <location>
        <begin position="315"/>
        <end position="342"/>
    </location>
</feature>
<dbReference type="Proteomes" id="UP000634308">
    <property type="component" value="Unassembled WGS sequence"/>
</dbReference>
<evidence type="ECO:0000256" key="4">
    <source>
        <dbReference type="SAM" id="Phobius"/>
    </source>
</evidence>
<dbReference type="Pfam" id="PF10145">
    <property type="entry name" value="PhageMin_Tail"/>
    <property type="match status" value="1"/>
</dbReference>
<keyword evidence="4" id="KW-0812">Transmembrane</keyword>